<reference evidence="2 3" key="2">
    <citation type="submission" date="2018-09" db="EMBL/GenBank/DDBJ databases">
        <title>Genome of Sphaerochaeta halotolerans strain 4-11.</title>
        <authorList>
            <person name="Nazina T.N."/>
            <person name="Sokolova D.S."/>
        </authorList>
    </citation>
    <scope>NUCLEOTIDE SEQUENCE [LARGE SCALE GENOMIC DNA]</scope>
    <source>
        <strain evidence="2 3">4-11</strain>
    </source>
</reference>
<name>A0A372MCT8_9SPIR</name>
<dbReference type="EMBL" id="QUWK01000047">
    <property type="protein sequence ID" value="RFU93609.1"/>
    <property type="molecule type" value="Genomic_DNA"/>
</dbReference>
<dbReference type="AlphaFoldDB" id="A0A372MCT8"/>
<proteinExistence type="predicted"/>
<sequence>MEFTRHGIASMEEANAFLWDYLPRFNAQFSLKDEKDLDTSTFLEAPEEQDINAILAVVSRRVIDGGNSIKYHNAYYQPCFQYSNGLRPRLFMKGTKALVIRAFDGTLLASIKEETYILREVEKRSSHSKEFDPQPIPKQRKPYKPAPDHPWKTRFLSPRVLETHIAESPKGYEL</sequence>
<comment type="caution">
    <text evidence="2">The sequence shown here is derived from an EMBL/GenBank/DDBJ whole genome shotgun (WGS) entry which is preliminary data.</text>
</comment>
<evidence type="ECO:0000313" key="2">
    <source>
        <dbReference type="EMBL" id="RFU93609.1"/>
    </source>
</evidence>
<protein>
    <submittedName>
        <fullName evidence="2">Uncharacterized protein</fullName>
    </submittedName>
</protein>
<feature type="region of interest" description="Disordered" evidence="1">
    <location>
        <begin position="127"/>
        <end position="150"/>
    </location>
</feature>
<evidence type="ECO:0000313" key="3">
    <source>
        <dbReference type="Proteomes" id="UP000264002"/>
    </source>
</evidence>
<reference evidence="3" key="1">
    <citation type="submission" date="2018-08" db="EMBL/GenBank/DDBJ databases">
        <authorList>
            <person name="Grouzdev D.S."/>
            <person name="Krutkina M.S."/>
        </authorList>
    </citation>
    <scope>NUCLEOTIDE SEQUENCE [LARGE SCALE GENOMIC DNA]</scope>
    <source>
        <strain evidence="3">4-11</strain>
    </source>
</reference>
<evidence type="ECO:0000256" key="1">
    <source>
        <dbReference type="SAM" id="MobiDB-lite"/>
    </source>
</evidence>
<organism evidence="2 3">
    <name type="scientific">Sphaerochaeta halotolerans</name>
    <dbReference type="NCBI Taxonomy" id="2293840"/>
    <lineage>
        <taxon>Bacteria</taxon>
        <taxon>Pseudomonadati</taxon>
        <taxon>Spirochaetota</taxon>
        <taxon>Spirochaetia</taxon>
        <taxon>Spirochaetales</taxon>
        <taxon>Sphaerochaetaceae</taxon>
        <taxon>Sphaerochaeta</taxon>
    </lineage>
</organism>
<dbReference type="Proteomes" id="UP000264002">
    <property type="component" value="Unassembled WGS sequence"/>
</dbReference>
<accession>A0A372MCT8</accession>
<gene>
    <name evidence="2" type="ORF">DYP60_13935</name>
</gene>
<keyword evidence="3" id="KW-1185">Reference proteome</keyword>